<keyword evidence="5 7" id="KW-0238">DNA-binding</keyword>
<proteinExistence type="inferred from homology"/>
<evidence type="ECO:0000313" key="11">
    <source>
        <dbReference type="Proteomes" id="UP000515800"/>
    </source>
</evidence>
<evidence type="ECO:0000256" key="2">
    <source>
        <dbReference type="ARBA" id="ARBA00014129"/>
    </source>
</evidence>
<dbReference type="Pfam" id="PF05848">
    <property type="entry name" value="CtsR"/>
    <property type="match status" value="1"/>
</dbReference>
<dbReference type="KEGG" id="wdi:H9L19_04190"/>
<reference evidence="10 11" key="1">
    <citation type="submission" date="2020-08" db="EMBL/GenBank/DDBJ databases">
        <title>Genome sequence of Weissella diestrammenae KACC 16890T.</title>
        <authorList>
            <person name="Hyun D.-W."/>
            <person name="Bae J.-W."/>
        </authorList>
    </citation>
    <scope>NUCLEOTIDE SEQUENCE [LARGE SCALE GENOMIC DNA]</scope>
    <source>
        <strain evidence="10 11">KACC 16890</strain>
    </source>
</reference>
<evidence type="ECO:0000256" key="5">
    <source>
        <dbReference type="ARBA" id="ARBA00023125"/>
    </source>
</evidence>
<dbReference type="InterPro" id="IPR041473">
    <property type="entry name" value="CtsR_C"/>
</dbReference>
<dbReference type="AlphaFoldDB" id="A0A7G9T3G6"/>
<comment type="similarity">
    <text evidence="1 7">Belongs to the CtsR family.</text>
</comment>
<organism evidence="10 11">
    <name type="scientific">Weissella diestrammenae</name>
    <dbReference type="NCBI Taxonomy" id="1162633"/>
    <lineage>
        <taxon>Bacteria</taxon>
        <taxon>Bacillati</taxon>
        <taxon>Bacillota</taxon>
        <taxon>Bacilli</taxon>
        <taxon>Lactobacillales</taxon>
        <taxon>Lactobacillaceae</taxon>
        <taxon>Weissella</taxon>
    </lineage>
</organism>
<dbReference type="PIRSF" id="PIRSF010607">
    <property type="entry name" value="Txn_repr_CtsR"/>
    <property type="match status" value="1"/>
</dbReference>
<evidence type="ECO:0000259" key="9">
    <source>
        <dbReference type="Pfam" id="PF17727"/>
    </source>
</evidence>
<evidence type="ECO:0000256" key="4">
    <source>
        <dbReference type="ARBA" id="ARBA00023015"/>
    </source>
</evidence>
<dbReference type="RefSeq" id="WP_187528476.1">
    <property type="nucleotide sequence ID" value="NZ_CP060724.1"/>
</dbReference>
<keyword evidence="3 7" id="KW-0678">Repressor</keyword>
<dbReference type="InterPro" id="IPR008463">
    <property type="entry name" value="CtsR"/>
</dbReference>
<keyword evidence="4 7" id="KW-0805">Transcription regulation</keyword>
<sequence>MADKNMSDIIEAYLLQLMAEEKYAEIQRSELARRFAVVPSQINYVINSRFSTKRGYIVQSKRGGGGYIRIEKVAIRQEHGWLDQLIAEVGQRITPSGANEVVHLLCAEHLVTAHEVELIMAMLNREALDVGNVETSDVLRAQLLKNLLNRLRFDIAKEF</sequence>
<keyword evidence="6 7" id="KW-0804">Transcription</keyword>
<dbReference type="Gene3D" id="1.10.1200.150">
    <property type="entry name" value="Transcriptional regulator CtsR, C-terminal domain"/>
    <property type="match status" value="1"/>
</dbReference>
<evidence type="ECO:0000256" key="3">
    <source>
        <dbReference type="ARBA" id="ARBA00022491"/>
    </source>
</evidence>
<dbReference type="GO" id="GO:0006355">
    <property type="term" value="P:regulation of DNA-templated transcription"/>
    <property type="evidence" value="ECO:0007669"/>
    <property type="project" value="UniProtKB-UniRule"/>
</dbReference>
<accession>A0A7G9T3G6</accession>
<dbReference type="EMBL" id="CP060724">
    <property type="protein sequence ID" value="QNN74641.1"/>
    <property type="molecule type" value="Genomic_DNA"/>
</dbReference>
<dbReference type="InterPro" id="IPR041908">
    <property type="entry name" value="CtsR_C_sf"/>
</dbReference>
<keyword evidence="11" id="KW-1185">Reference proteome</keyword>
<feature type="domain" description="CtsR C-terminal dimerization" evidence="9">
    <location>
        <begin position="79"/>
        <end position="149"/>
    </location>
</feature>
<protein>
    <recommendedName>
        <fullName evidence="2 7">Transcriptional regulator CtsR</fullName>
    </recommendedName>
</protein>
<dbReference type="Pfam" id="PF17727">
    <property type="entry name" value="CtsR_C"/>
    <property type="match status" value="1"/>
</dbReference>
<dbReference type="Gene3D" id="3.30.56.130">
    <property type="entry name" value="Transcriptional regulator CtsR, winged HTH domain"/>
    <property type="match status" value="1"/>
</dbReference>
<dbReference type="InterPro" id="IPR040465">
    <property type="entry name" value="CtsR_N"/>
</dbReference>
<dbReference type="InterPro" id="IPR041902">
    <property type="entry name" value="CtsR_N_sf"/>
</dbReference>
<evidence type="ECO:0000256" key="1">
    <source>
        <dbReference type="ARBA" id="ARBA00010189"/>
    </source>
</evidence>
<evidence type="ECO:0000313" key="10">
    <source>
        <dbReference type="EMBL" id="QNN74641.1"/>
    </source>
</evidence>
<gene>
    <name evidence="10" type="ORF">H9L19_04190</name>
</gene>
<name>A0A7G9T3G6_9LACO</name>
<dbReference type="Proteomes" id="UP000515800">
    <property type="component" value="Chromosome"/>
</dbReference>
<dbReference type="GO" id="GO:0003677">
    <property type="term" value="F:DNA binding"/>
    <property type="evidence" value="ECO:0007669"/>
    <property type="project" value="UniProtKB-UniRule"/>
</dbReference>
<evidence type="ECO:0000256" key="7">
    <source>
        <dbReference type="PIRNR" id="PIRNR010607"/>
    </source>
</evidence>
<evidence type="ECO:0000256" key="6">
    <source>
        <dbReference type="ARBA" id="ARBA00023163"/>
    </source>
</evidence>
<evidence type="ECO:0000259" key="8">
    <source>
        <dbReference type="Pfam" id="PF05848"/>
    </source>
</evidence>
<feature type="domain" description="CtsR N-terminal HTH" evidence="8">
    <location>
        <begin position="5"/>
        <end position="73"/>
    </location>
</feature>